<keyword evidence="11 12" id="KW-0472">Membrane</keyword>
<dbReference type="PANTHER" id="PTHR30365">
    <property type="entry name" value="CYTOCHROME D UBIQUINOL OXIDASE"/>
    <property type="match status" value="1"/>
</dbReference>
<dbReference type="Proteomes" id="UP001500305">
    <property type="component" value="Unassembled WGS sequence"/>
</dbReference>
<evidence type="ECO:0000256" key="11">
    <source>
        <dbReference type="ARBA" id="ARBA00023136"/>
    </source>
</evidence>
<dbReference type="PANTHER" id="PTHR30365:SF14">
    <property type="entry name" value="CYTOCHROME BD MENAQUINOL OXIDASE SUBUNIT I-RELATED"/>
    <property type="match status" value="1"/>
</dbReference>
<evidence type="ECO:0000313" key="14">
    <source>
        <dbReference type="EMBL" id="GAA2268771.1"/>
    </source>
</evidence>
<gene>
    <name evidence="14" type="ORF">GCM10010430_62710</name>
</gene>
<feature type="transmembrane region" description="Helical" evidence="12">
    <location>
        <begin position="15"/>
        <end position="34"/>
    </location>
</feature>
<organism evidence="14 15">
    <name type="scientific">Kitasatospora cystarginea</name>
    <dbReference type="NCBI Taxonomy" id="58350"/>
    <lineage>
        <taxon>Bacteria</taxon>
        <taxon>Bacillati</taxon>
        <taxon>Actinomycetota</taxon>
        <taxon>Actinomycetes</taxon>
        <taxon>Kitasatosporales</taxon>
        <taxon>Streptomycetaceae</taxon>
        <taxon>Kitasatospora</taxon>
    </lineage>
</organism>
<comment type="subcellular location">
    <subcellularLocation>
        <location evidence="1">Cell membrane</location>
        <topology evidence="1">Multi-pass membrane protein</topology>
    </subcellularLocation>
</comment>
<feature type="region of interest" description="Disordered" evidence="13">
    <location>
        <begin position="424"/>
        <end position="443"/>
    </location>
</feature>
<evidence type="ECO:0000256" key="6">
    <source>
        <dbReference type="ARBA" id="ARBA00022692"/>
    </source>
</evidence>
<evidence type="ECO:0000313" key="15">
    <source>
        <dbReference type="Proteomes" id="UP001500305"/>
    </source>
</evidence>
<evidence type="ECO:0000256" key="10">
    <source>
        <dbReference type="ARBA" id="ARBA00023004"/>
    </source>
</evidence>
<dbReference type="Pfam" id="PF01654">
    <property type="entry name" value="Cyt_bd_oxida_I"/>
    <property type="match status" value="2"/>
</dbReference>
<protein>
    <submittedName>
        <fullName evidence="14">Cytochrome ubiquinol oxidase subunit I</fullName>
    </submittedName>
</protein>
<feature type="transmembrane region" description="Helical" evidence="12">
    <location>
        <begin position="292"/>
        <end position="311"/>
    </location>
</feature>
<dbReference type="RefSeq" id="WP_344639915.1">
    <property type="nucleotide sequence ID" value="NZ_BAAATR010000037.1"/>
</dbReference>
<feature type="transmembrane region" description="Helical" evidence="12">
    <location>
        <begin position="323"/>
        <end position="345"/>
    </location>
</feature>
<evidence type="ECO:0000256" key="4">
    <source>
        <dbReference type="ARBA" id="ARBA00022475"/>
    </source>
</evidence>
<comment type="similarity">
    <text evidence="2 12">Belongs to the cytochrome ubiquinol oxidase subunit 1 family.</text>
</comment>
<evidence type="ECO:0000256" key="5">
    <source>
        <dbReference type="ARBA" id="ARBA00022617"/>
    </source>
</evidence>
<keyword evidence="5 12" id="KW-0349">Heme</keyword>
<feature type="transmembrane region" description="Helical" evidence="12">
    <location>
        <begin position="377"/>
        <end position="395"/>
    </location>
</feature>
<keyword evidence="3 12" id="KW-0813">Transport</keyword>
<accession>A0ABN3ERT3</accession>
<reference evidence="14 15" key="1">
    <citation type="journal article" date="2019" name="Int. J. Syst. Evol. Microbiol.">
        <title>The Global Catalogue of Microorganisms (GCM) 10K type strain sequencing project: providing services to taxonomists for standard genome sequencing and annotation.</title>
        <authorList>
            <consortium name="The Broad Institute Genomics Platform"/>
            <consortium name="The Broad Institute Genome Sequencing Center for Infectious Disease"/>
            <person name="Wu L."/>
            <person name="Ma J."/>
        </authorList>
    </citation>
    <scope>NUCLEOTIDE SEQUENCE [LARGE SCALE GENOMIC DNA]</scope>
    <source>
        <strain evidence="14 15">JCM 7356</strain>
    </source>
</reference>
<name>A0ABN3ERT3_9ACTN</name>
<keyword evidence="9 12" id="KW-1133">Transmembrane helix</keyword>
<evidence type="ECO:0000256" key="7">
    <source>
        <dbReference type="ARBA" id="ARBA00022723"/>
    </source>
</evidence>
<dbReference type="EMBL" id="BAAATR010000037">
    <property type="protein sequence ID" value="GAA2268771.1"/>
    <property type="molecule type" value="Genomic_DNA"/>
</dbReference>
<dbReference type="InterPro" id="IPR002585">
    <property type="entry name" value="Cyt-d_ubiquinol_oxidase_su_1"/>
</dbReference>
<keyword evidence="10 12" id="KW-0408">Iron</keyword>
<proteinExistence type="inferred from homology"/>
<keyword evidence="4 12" id="KW-1003">Cell membrane</keyword>
<keyword evidence="8 12" id="KW-0249">Electron transport</keyword>
<evidence type="ECO:0000256" key="2">
    <source>
        <dbReference type="ARBA" id="ARBA00009819"/>
    </source>
</evidence>
<feature type="transmembrane region" description="Helical" evidence="12">
    <location>
        <begin position="220"/>
        <end position="243"/>
    </location>
</feature>
<feature type="transmembrane region" description="Helical" evidence="12">
    <location>
        <begin position="182"/>
        <end position="208"/>
    </location>
</feature>
<evidence type="ECO:0000256" key="13">
    <source>
        <dbReference type="SAM" id="MobiDB-lite"/>
    </source>
</evidence>
<evidence type="ECO:0000256" key="8">
    <source>
        <dbReference type="ARBA" id="ARBA00022982"/>
    </source>
</evidence>
<evidence type="ECO:0000256" key="12">
    <source>
        <dbReference type="PIRNR" id="PIRNR006446"/>
    </source>
</evidence>
<keyword evidence="7 12" id="KW-0479">Metal-binding</keyword>
<feature type="transmembrane region" description="Helical" evidence="12">
    <location>
        <begin position="131"/>
        <end position="154"/>
    </location>
</feature>
<sequence>MTEVDLARLQFATTATLHFLFVALTLGLVTVVACMQTRGLRTTDPELRATRMRRVRFWGGLYVINYALGIISGLAQEFQFGLNWSGLSHVMGNIVGAPMAVEAIVAFFLESTFLGLWAFGFNRLPARVHAVLIWLVALTAYASAFWIMVVNGFLQKPVGYEMRNGAAEVTDWFAVLTNEATWIALAHIAGAVSVLAGLFLAAVSAYHIRRGREVEFFRPTLVQGSLLATIGAFVAIVVGFASYGPLKDYQPAKFGILTGEHDEVEKAKAAAEALHGVGDWAPPSWITGPSNLMMVIGVLVLLLGWIPATAARGGGKPLPARTFRLRLAVILLPLAPLGLICGWLTREVGRQPWMVTGELTVKQAIGDVSWGGMLTSYIAFTVVLTVLAVVDVSLLRRYALLGPDGGLLAADDLFPVDGRRPDGGTPVAVGAGGPGGTSVPHTY</sequence>
<keyword evidence="6 12" id="KW-0812">Transmembrane</keyword>
<dbReference type="PIRSF" id="PIRSF006446">
    <property type="entry name" value="Cyt_quinol_oxidase_1"/>
    <property type="match status" value="1"/>
</dbReference>
<keyword evidence="15" id="KW-1185">Reference proteome</keyword>
<evidence type="ECO:0000256" key="9">
    <source>
        <dbReference type="ARBA" id="ARBA00022989"/>
    </source>
</evidence>
<feature type="transmembrane region" description="Helical" evidence="12">
    <location>
        <begin position="55"/>
        <end position="75"/>
    </location>
</feature>
<feature type="transmembrane region" description="Helical" evidence="12">
    <location>
        <begin position="95"/>
        <end position="119"/>
    </location>
</feature>
<comment type="caution">
    <text evidence="14">The sequence shown here is derived from an EMBL/GenBank/DDBJ whole genome shotgun (WGS) entry which is preliminary data.</text>
</comment>
<evidence type="ECO:0000256" key="1">
    <source>
        <dbReference type="ARBA" id="ARBA00004651"/>
    </source>
</evidence>
<evidence type="ECO:0000256" key="3">
    <source>
        <dbReference type="ARBA" id="ARBA00022448"/>
    </source>
</evidence>